<gene>
    <name evidence="12" type="primary">I243L</name>
</gene>
<evidence type="ECO:0000256" key="4">
    <source>
        <dbReference type="ARBA" id="ARBA00022833"/>
    </source>
</evidence>
<reference evidence="12" key="1">
    <citation type="submission" date="2019-11" db="EMBL/GenBank/DDBJ databases">
        <authorList>
            <person name="Ndlovu S.S."/>
            <person name="Carulei O."/>
        </authorList>
    </citation>
    <scope>NUCLEOTIDE SEQUENCE [LARGE SCALE GENOMIC DNA]</scope>
    <source>
        <strain evidence="12">RSA_2_2004</strain>
    </source>
</reference>
<keyword evidence="3 9" id="KW-0863">Zinc-finger</keyword>
<evidence type="ECO:0000256" key="7">
    <source>
        <dbReference type="ARBA" id="ARBA00029400"/>
    </source>
</evidence>
<keyword evidence="6" id="KW-0804">Transcription</keyword>
<keyword evidence="5" id="KW-0805">Transcription regulation</keyword>
<dbReference type="InterPro" id="IPR001222">
    <property type="entry name" value="Znf_TFIIS"/>
</dbReference>
<sequence length="259" mass="30390">MKMHIARDSIVFLLNKHLQNTILTNKIEQECFLQADTPKKYLQYIKPFLINCMTKNITTDLVMKDSKRLEPYIILEMRDIIQMMFFRTLQKHMFFKEHTDLCTEYAQKIEASCYHYTYQQQEKTFLEEYSTRCGTINHIINCEKKSHQQQDNDALNKLISGELKPEAIGSMTFAELCPSAALKEKTEITLRSQQKVAEKTSQLYKCPNCKQRMCTYREVQTRALDEPSTIFCTCKKCGHEFIAKTFRTTCKTKIVSVHS</sequence>
<evidence type="ECO:0000256" key="8">
    <source>
        <dbReference type="ARBA" id="ARBA00029560"/>
    </source>
</evidence>
<organismHost>
    <name type="scientific">Ornithodoros moubata</name>
    <name type="common">Soft tick</name>
    <name type="synonym">Argasid tick</name>
    <dbReference type="NCBI Taxonomy" id="6938"/>
</organismHost>
<dbReference type="SMART" id="SM00440">
    <property type="entry name" value="ZnF_C2C2"/>
    <property type="match status" value="1"/>
</dbReference>
<organism evidence="12">
    <name type="scientific">African swine fever virus</name>
    <name type="common">ASFV</name>
    <dbReference type="NCBI Taxonomy" id="10497"/>
    <lineage>
        <taxon>Viruses</taxon>
        <taxon>Varidnaviria</taxon>
        <taxon>Bamfordvirae</taxon>
        <taxon>Nucleocytoviricota</taxon>
        <taxon>Pokkesviricetes</taxon>
        <taxon>Asfuvirales</taxon>
        <taxon>Asfarviridae</taxon>
        <taxon>Asfivirus</taxon>
        <taxon>Asfivirus haemorrhagiae</taxon>
    </lineage>
</organism>
<dbReference type="PROSITE" id="PS51321">
    <property type="entry name" value="TFIIS_CENTRAL"/>
    <property type="match status" value="1"/>
</dbReference>
<evidence type="ECO:0000256" key="1">
    <source>
        <dbReference type="ARBA" id="ARBA00009647"/>
    </source>
</evidence>
<comment type="similarity">
    <text evidence="1">Belongs to the TFS-II family.</text>
</comment>
<feature type="domain" description="TFIIS central" evidence="11">
    <location>
        <begin position="77"/>
        <end position="204"/>
    </location>
</feature>
<evidence type="ECO:0000256" key="5">
    <source>
        <dbReference type="ARBA" id="ARBA00023015"/>
    </source>
</evidence>
<dbReference type="PROSITE" id="PS00466">
    <property type="entry name" value="ZF_TFIIS_1"/>
    <property type="match status" value="1"/>
</dbReference>
<accession>A0A6G7KUI8</accession>
<dbReference type="GO" id="GO:0008270">
    <property type="term" value="F:zinc ion binding"/>
    <property type="evidence" value="ECO:0007669"/>
    <property type="project" value="UniProtKB-KW"/>
</dbReference>
<organismHost>
    <name type="scientific">Sus scrofa</name>
    <name type="common">Pig</name>
    <dbReference type="NCBI Taxonomy" id="9823"/>
</organismHost>
<evidence type="ECO:0000256" key="2">
    <source>
        <dbReference type="ARBA" id="ARBA00022723"/>
    </source>
</evidence>
<name>A0A6G7KUI8_ASF</name>
<evidence type="ECO:0000313" key="12">
    <source>
        <dbReference type="EMBL" id="QII88995.1"/>
    </source>
</evidence>
<keyword evidence="4" id="KW-0862">Zinc</keyword>
<dbReference type="InterPro" id="IPR003618">
    <property type="entry name" value="TFIIS_cen_dom"/>
</dbReference>
<dbReference type="InterPro" id="IPR035100">
    <property type="entry name" value="TF_IIS-typ"/>
</dbReference>
<evidence type="ECO:0000256" key="3">
    <source>
        <dbReference type="ARBA" id="ARBA00022771"/>
    </source>
</evidence>
<proteinExistence type="inferred from homology"/>
<dbReference type="PROSITE" id="PS51133">
    <property type="entry name" value="ZF_TFIIS_2"/>
    <property type="match status" value="1"/>
</dbReference>
<dbReference type="EMBL" id="MN641877">
    <property type="protein sequence ID" value="QII88995.1"/>
    <property type="molecule type" value="Genomic_DNA"/>
</dbReference>
<organismHost>
    <name type="scientific">Phacochoerus africanus</name>
    <name type="common">Warthog</name>
    <dbReference type="NCBI Taxonomy" id="41426"/>
</organismHost>
<evidence type="ECO:0000259" key="10">
    <source>
        <dbReference type="PROSITE" id="PS51133"/>
    </source>
</evidence>
<keyword evidence="2" id="KW-0479">Metal-binding</keyword>
<protein>
    <recommendedName>
        <fullName evidence="8">Transcription factor TFIIS homolog</fullName>
    </recommendedName>
</protein>
<dbReference type="SMART" id="SM00510">
    <property type="entry name" value="TFS2M"/>
    <property type="match status" value="1"/>
</dbReference>
<evidence type="ECO:0000256" key="9">
    <source>
        <dbReference type="PROSITE-ProRule" id="PRU00472"/>
    </source>
</evidence>
<evidence type="ECO:0000259" key="11">
    <source>
        <dbReference type="PROSITE" id="PS51321"/>
    </source>
</evidence>
<dbReference type="PIRSF" id="PIRSF006704">
    <property type="entry name" value="TF_IIS"/>
    <property type="match status" value="1"/>
</dbReference>
<dbReference type="Pfam" id="PF01096">
    <property type="entry name" value="Zn_ribbon_TFIIS"/>
    <property type="match status" value="1"/>
</dbReference>
<organismHost>
    <name type="scientific">Phacochoerus aethiopicus</name>
    <name type="common">Warthog</name>
    <dbReference type="NCBI Taxonomy" id="85517"/>
</organismHost>
<dbReference type="SUPFAM" id="SSF57783">
    <property type="entry name" value="Zinc beta-ribbon"/>
    <property type="match status" value="1"/>
</dbReference>
<dbReference type="GO" id="GO:0003676">
    <property type="term" value="F:nucleic acid binding"/>
    <property type="evidence" value="ECO:0007669"/>
    <property type="project" value="InterPro"/>
</dbReference>
<organismHost>
    <name type="scientific">Ornithodoros</name>
    <name type="common">relapsing fever ticks</name>
    <dbReference type="NCBI Taxonomy" id="6937"/>
</organismHost>
<organismHost>
    <name type="scientific">Potamochoerus larvatus</name>
    <name type="common">Bushpig</name>
    <dbReference type="NCBI Taxonomy" id="273792"/>
</organismHost>
<dbReference type="GO" id="GO:0006351">
    <property type="term" value="P:DNA-templated transcription"/>
    <property type="evidence" value="ECO:0007669"/>
    <property type="project" value="InterPro"/>
</dbReference>
<comment type="function">
    <text evidence="7">Putative initiation factor. Necessary for efficient transcription elongation past template-encoded arresting sites.</text>
</comment>
<dbReference type="Gene3D" id="2.20.25.10">
    <property type="match status" value="1"/>
</dbReference>
<evidence type="ECO:0000256" key="6">
    <source>
        <dbReference type="ARBA" id="ARBA00023163"/>
    </source>
</evidence>
<feature type="domain" description="TFIIS-type" evidence="10">
    <location>
        <begin position="202"/>
        <end position="242"/>
    </location>
</feature>